<accession>A0A0B6Z0N5</accession>
<sequence length="69" mass="7825">MIVYTTIRLWRRPVIKKIDWRNKIPDSEVLIRAKAPSVNTVTEGPSEMGRSCLLGCLINASQTVDVWPT</sequence>
<dbReference type="AlphaFoldDB" id="A0A0B6Z0N5"/>
<protein>
    <submittedName>
        <fullName evidence="1">Uncharacterized protein</fullName>
    </submittedName>
</protein>
<reference evidence="1" key="1">
    <citation type="submission" date="2014-12" db="EMBL/GenBank/DDBJ databases">
        <title>Insight into the proteome of Arion vulgaris.</title>
        <authorList>
            <person name="Aradska J."/>
            <person name="Bulat T."/>
            <person name="Smidak R."/>
            <person name="Sarate P."/>
            <person name="Gangsoo J."/>
            <person name="Sialana F."/>
            <person name="Bilban M."/>
            <person name="Lubec G."/>
        </authorList>
    </citation>
    <scope>NUCLEOTIDE SEQUENCE</scope>
    <source>
        <tissue evidence="1">Skin</tissue>
    </source>
</reference>
<gene>
    <name evidence="1" type="primary">ORF41911</name>
</gene>
<dbReference type="EMBL" id="HACG01014445">
    <property type="protein sequence ID" value="CEK61310.1"/>
    <property type="molecule type" value="Transcribed_RNA"/>
</dbReference>
<organism evidence="1">
    <name type="scientific">Arion vulgaris</name>
    <dbReference type="NCBI Taxonomy" id="1028688"/>
    <lineage>
        <taxon>Eukaryota</taxon>
        <taxon>Metazoa</taxon>
        <taxon>Spiralia</taxon>
        <taxon>Lophotrochozoa</taxon>
        <taxon>Mollusca</taxon>
        <taxon>Gastropoda</taxon>
        <taxon>Heterobranchia</taxon>
        <taxon>Euthyneura</taxon>
        <taxon>Panpulmonata</taxon>
        <taxon>Eupulmonata</taxon>
        <taxon>Stylommatophora</taxon>
        <taxon>Helicina</taxon>
        <taxon>Arionoidea</taxon>
        <taxon>Arionidae</taxon>
        <taxon>Arion</taxon>
    </lineage>
</organism>
<name>A0A0B6Z0N5_9EUPU</name>
<proteinExistence type="predicted"/>
<evidence type="ECO:0000313" key="1">
    <source>
        <dbReference type="EMBL" id="CEK61310.1"/>
    </source>
</evidence>